<dbReference type="KEGG" id="carl:PXC00_03885"/>
<reference evidence="2" key="2">
    <citation type="submission" date="2024-06" db="EMBL/GenBank/DDBJ databases">
        <title>Caproicibacterium argilliputei sp. nov, a novel caproic acid producing anaerobic bacterium isolated from pit mud.</title>
        <authorList>
            <person name="Zeng C."/>
        </authorList>
    </citation>
    <scope>NUCLEOTIDE SEQUENCE [LARGE SCALE GENOMIC DNA]</scope>
    <source>
        <strain evidence="2">ZCY20-5</strain>
    </source>
</reference>
<sequence>MINFIKKSGNGGCSTADVTLSRINKGGHTAALGISVSCKVIAALDNPTHISIAFCGDRMYLAPMPEKDGFKLNKGKYRSACRIAAVKDSEIVNWIGDYNLKYAPQEKLYYVERK</sequence>
<reference evidence="2" key="3">
    <citation type="submission" date="2024-06" db="EMBL/GenBank/DDBJ databases">
        <authorList>
            <person name="Zeng C."/>
        </authorList>
    </citation>
    <scope>NUCLEOTIDE SEQUENCE [LARGE SCALE GENOMIC DNA]</scope>
    <source>
        <strain evidence="2">ZCY20-5</strain>
    </source>
</reference>
<dbReference type="RefSeq" id="WP_275846835.1">
    <property type="nucleotide sequence ID" value="NZ_CP135996.1"/>
</dbReference>
<dbReference type="AlphaFoldDB" id="A0AA97H214"/>
<gene>
    <name evidence="1" type="ORF">PXC00_03885</name>
</gene>
<dbReference type="Proteomes" id="UP001300604">
    <property type="component" value="Chromosome"/>
</dbReference>
<organism evidence="1 2">
    <name type="scientific">Caproicibacterium argilliputei</name>
    <dbReference type="NCBI Taxonomy" id="3030016"/>
    <lineage>
        <taxon>Bacteria</taxon>
        <taxon>Bacillati</taxon>
        <taxon>Bacillota</taxon>
        <taxon>Clostridia</taxon>
        <taxon>Eubacteriales</taxon>
        <taxon>Oscillospiraceae</taxon>
        <taxon>Caproicibacterium</taxon>
    </lineage>
</organism>
<protein>
    <submittedName>
        <fullName evidence="1">Uncharacterized protein</fullName>
    </submittedName>
</protein>
<name>A0AA97H214_9FIRM</name>
<proteinExistence type="predicted"/>
<evidence type="ECO:0000313" key="1">
    <source>
        <dbReference type="EMBL" id="WOC33028.1"/>
    </source>
</evidence>
<evidence type="ECO:0000313" key="2">
    <source>
        <dbReference type="Proteomes" id="UP001300604"/>
    </source>
</evidence>
<accession>A0AA97H214</accession>
<keyword evidence="2" id="KW-1185">Reference proteome</keyword>
<reference evidence="1 2" key="1">
    <citation type="submission" date="2024-06" db="EMBL/GenBank/DDBJ databases">
        <title>Caproicibacterium argilliputei sp. nov, a novel caproic acid producing anaerobic bacterium isolated from pit mud.</title>
        <authorList>
            <person name="Xia S."/>
        </authorList>
    </citation>
    <scope>NUCLEOTIDE SEQUENCE [LARGE SCALE GENOMIC DNA]</scope>
    <source>
        <strain evidence="1 2">ZCY20-5</strain>
    </source>
</reference>
<dbReference type="EMBL" id="CP135996">
    <property type="protein sequence ID" value="WOC33028.1"/>
    <property type="molecule type" value="Genomic_DNA"/>
</dbReference>